<dbReference type="VEuPathDB" id="VectorBase:SCAU008325"/>
<gene>
    <name evidence="2" type="primary">106082867</name>
</gene>
<keyword evidence="3" id="KW-1185">Reference proteome</keyword>
<protein>
    <submittedName>
        <fullName evidence="2">Uncharacterized protein</fullName>
    </submittedName>
</protein>
<reference evidence="2" key="1">
    <citation type="submission" date="2020-05" db="UniProtKB">
        <authorList>
            <consortium name="EnsemblMetazoa"/>
        </authorList>
    </citation>
    <scope>IDENTIFICATION</scope>
    <source>
        <strain evidence="2">USDA</strain>
    </source>
</reference>
<name>A0A1I8PID7_STOCA</name>
<sequence length="195" mass="22084">MLNILLLATLLVLAADVAPSGAEDEPYPLNMISHFMNTITRQRNIMVCMVNSCDPFVLHKIFDIEDGIEQSVKTKPNFPESNEFMTTKVFAALDKAVERLMILEPNCVDHTYICPHPVSAELPEEIFEFIRLLERIIATRKCINMNNAYDAINSFGNGVAYTETIPEIGDDHFTKRVIVPGTYVAVQFEKLCKRE</sequence>
<feature type="signal peptide" evidence="1">
    <location>
        <begin position="1"/>
        <end position="22"/>
    </location>
</feature>
<organism evidence="2 3">
    <name type="scientific">Stomoxys calcitrans</name>
    <name type="common">Stable fly</name>
    <name type="synonym">Conops calcitrans</name>
    <dbReference type="NCBI Taxonomy" id="35570"/>
    <lineage>
        <taxon>Eukaryota</taxon>
        <taxon>Metazoa</taxon>
        <taxon>Ecdysozoa</taxon>
        <taxon>Arthropoda</taxon>
        <taxon>Hexapoda</taxon>
        <taxon>Insecta</taxon>
        <taxon>Pterygota</taxon>
        <taxon>Neoptera</taxon>
        <taxon>Endopterygota</taxon>
        <taxon>Diptera</taxon>
        <taxon>Brachycera</taxon>
        <taxon>Muscomorpha</taxon>
        <taxon>Muscoidea</taxon>
        <taxon>Muscidae</taxon>
        <taxon>Stomoxys</taxon>
    </lineage>
</organism>
<keyword evidence="1" id="KW-0732">Signal</keyword>
<accession>A0A1I8PID7</accession>
<proteinExistence type="predicted"/>
<dbReference type="Proteomes" id="UP000095300">
    <property type="component" value="Unassembled WGS sequence"/>
</dbReference>
<dbReference type="EnsemblMetazoa" id="SCAU008325-RA">
    <property type="protein sequence ID" value="SCAU008325-PA"/>
    <property type="gene ID" value="SCAU008325"/>
</dbReference>
<dbReference type="AlphaFoldDB" id="A0A1I8PID7"/>
<evidence type="ECO:0000256" key="1">
    <source>
        <dbReference type="SAM" id="SignalP"/>
    </source>
</evidence>
<evidence type="ECO:0000313" key="3">
    <source>
        <dbReference type="Proteomes" id="UP000095300"/>
    </source>
</evidence>
<evidence type="ECO:0000313" key="2">
    <source>
        <dbReference type="EnsemblMetazoa" id="SCAU008325-PA"/>
    </source>
</evidence>
<feature type="chain" id="PRO_5009326702" evidence="1">
    <location>
        <begin position="23"/>
        <end position="195"/>
    </location>
</feature>